<dbReference type="PANTHER" id="PTHR21340">
    <property type="entry name" value="DIADENOSINE 5,5-P1,P4-TETRAPHOSPHATE PYROPHOSPHOHYDROLASE MUTT"/>
    <property type="match status" value="1"/>
</dbReference>
<evidence type="ECO:0000259" key="3">
    <source>
        <dbReference type="PROSITE" id="PS51462"/>
    </source>
</evidence>
<keyword evidence="5" id="KW-1185">Reference proteome</keyword>
<dbReference type="Pfam" id="PF00300">
    <property type="entry name" value="His_Phos_1"/>
    <property type="match status" value="1"/>
</dbReference>
<sequence length="384" mass="41942">MRSAGALVWRPADSAQPPQVGKQYKADEIEVLLVHRPRYDDWSWPKGKAELNEPLLAAGVREVEEETGILVSLHAPLTAQRYRLGMGQTKEVYYWVGIPVSETGVAISRPPVTPAPKKEIDEARWVKPEQAREMLTRRGDRRLLDDLVARAENGSLFTATLAFVSHAQCVGKHRVEAERTLSRVGTRQAIELIDMLSALGVTRLLTSPAKRCRGTLEPYATVSGATLSVADELKLSPEYSYVPAPKPASATKRLVPSPAMFATRVAGQLKVPAVSTQVEEPQAPVAKPEIPFTAVKLESAREVVAKLVAHPGTPLAVSAHPELVEYMLKPLVEAASINVARQFPEGDAYDHTAQLTVVHVAYPHGNENKPEVVAVEVHRATERG</sequence>
<dbReference type="Proteomes" id="UP000010301">
    <property type="component" value="Unassembled WGS sequence"/>
</dbReference>
<evidence type="ECO:0000313" key="5">
    <source>
        <dbReference type="Proteomes" id="UP000010301"/>
    </source>
</evidence>
<comment type="caution">
    <text evidence="4">The sequence shown here is derived from an EMBL/GenBank/DDBJ whole genome shotgun (WGS) entry which is preliminary data.</text>
</comment>
<dbReference type="EMBL" id="ACFG01000004">
    <property type="protein sequence ID" value="EEH64592.1"/>
    <property type="molecule type" value="Genomic_DNA"/>
</dbReference>
<dbReference type="STRING" id="525245.HMPREF0044_0329"/>
<dbReference type="OrthoDB" id="4287477at2"/>
<gene>
    <name evidence="4" type="ORF">HMPREF0044_0329</name>
</gene>
<proteinExistence type="predicted"/>
<accession>C0VYT9</accession>
<dbReference type="eggNOG" id="COG0494">
    <property type="taxonomic scope" value="Bacteria"/>
</dbReference>
<dbReference type="GO" id="GO:0004081">
    <property type="term" value="F:bis(5'-nucleosyl)-tetraphosphatase (asymmetrical) activity"/>
    <property type="evidence" value="ECO:0007669"/>
    <property type="project" value="TreeGrafter"/>
</dbReference>
<dbReference type="InterPro" id="IPR013078">
    <property type="entry name" value="His_Pase_superF_clade-1"/>
</dbReference>
<dbReference type="HOGENOM" id="CLU_048989_1_1_11"/>
<reference evidence="4 5" key="1">
    <citation type="submission" date="2009-01" db="EMBL/GenBank/DDBJ databases">
        <authorList>
            <person name="Qin X."/>
            <person name="Bachman B."/>
            <person name="Battles P."/>
            <person name="Bell A."/>
            <person name="Bess C."/>
            <person name="Bickham C."/>
            <person name="Chaboub L."/>
            <person name="Chen D."/>
            <person name="Coyle M."/>
            <person name="Deiros D.R."/>
            <person name="Dinh H."/>
            <person name="Forbes L."/>
            <person name="Fowler G."/>
            <person name="Francisco L."/>
            <person name="Fu Q."/>
            <person name="Gubbala S."/>
            <person name="Hale W."/>
            <person name="Han Y."/>
            <person name="Hemphill L."/>
            <person name="Highlander S.K."/>
            <person name="Hirani K."/>
            <person name="Hogues M."/>
            <person name="Jackson L."/>
            <person name="Jakkamsetti A."/>
            <person name="Javaid M."/>
            <person name="Jiang H."/>
            <person name="Korchina V."/>
            <person name="Kovar C."/>
            <person name="Lara F."/>
            <person name="Lee S."/>
            <person name="Mata R."/>
            <person name="Mathew T."/>
            <person name="Moen C."/>
            <person name="Morales K."/>
            <person name="Munidasa M."/>
            <person name="Nazareth L."/>
            <person name="Ngo R."/>
            <person name="Nguyen L."/>
            <person name="Okwuonu G."/>
            <person name="Ongeri F."/>
            <person name="Patil S."/>
            <person name="Petrosino J."/>
            <person name="Pham C."/>
            <person name="Pham P."/>
            <person name="Pu L.-L."/>
            <person name="Puazo M."/>
            <person name="Raj R."/>
            <person name="Reid J."/>
            <person name="Rouhana J."/>
            <person name="Saada N."/>
            <person name="Shang Y."/>
            <person name="Simmons D."/>
            <person name="Thornton R."/>
            <person name="Warren J."/>
            <person name="Weissenberger G."/>
            <person name="Zhang J."/>
            <person name="Zhang L."/>
            <person name="Zhou C."/>
            <person name="Zhu D."/>
            <person name="Muzny D."/>
            <person name="Worley K."/>
            <person name="Gibbs R."/>
        </authorList>
    </citation>
    <scope>NUCLEOTIDE SEQUENCE [LARGE SCALE GENOMIC DNA]</scope>
    <source>
        <strain evidence="4 5">DSM 15436</strain>
    </source>
</reference>
<dbReference type="CDD" id="cd03673">
    <property type="entry name" value="NUDIX_Ap6A_hydrolase"/>
    <property type="match status" value="1"/>
</dbReference>
<organism evidence="4 5">
    <name type="scientific">Gleimia coleocanis DSM 15436</name>
    <dbReference type="NCBI Taxonomy" id="525245"/>
    <lineage>
        <taxon>Bacteria</taxon>
        <taxon>Bacillati</taxon>
        <taxon>Actinomycetota</taxon>
        <taxon>Actinomycetes</taxon>
        <taxon>Actinomycetales</taxon>
        <taxon>Actinomycetaceae</taxon>
        <taxon>Gleimia</taxon>
    </lineage>
</organism>
<dbReference type="AlphaFoldDB" id="C0VYT9"/>
<dbReference type="GO" id="GO:0006754">
    <property type="term" value="P:ATP biosynthetic process"/>
    <property type="evidence" value="ECO:0007669"/>
    <property type="project" value="TreeGrafter"/>
</dbReference>
<dbReference type="SUPFAM" id="SSF55811">
    <property type="entry name" value="Nudix"/>
    <property type="match status" value="1"/>
</dbReference>
<dbReference type="InterPro" id="IPR029033">
    <property type="entry name" value="His_PPase_superfam"/>
</dbReference>
<dbReference type="GO" id="GO:0006167">
    <property type="term" value="P:AMP biosynthetic process"/>
    <property type="evidence" value="ECO:0007669"/>
    <property type="project" value="TreeGrafter"/>
</dbReference>
<name>C0VYT9_9ACTO</name>
<evidence type="ECO:0000256" key="1">
    <source>
        <dbReference type="ARBA" id="ARBA00022801"/>
    </source>
</evidence>
<dbReference type="SUPFAM" id="SSF53254">
    <property type="entry name" value="Phosphoglycerate mutase-like"/>
    <property type="match status" value="1"/>
</dbReference>
<keyword evidence="1 4" id="KW-0378">Hydrolase</keyword>
<feature type="domain" description="Nudix hydrolase" evidence="3">
    <location>
        <begin position="1"/>
        <end position="149"/>
    </location>
</feature>
<dbReference type="InterPro" id="IPR015797">
    <property type="entry name" value="NUDIX_hydrolase-like_dom_sf"/>
</dbReference>
<dbReference type="Pfam" id="PF00293">
    <property type="entry name" value="NUDIX"/>
    <property type="match status" value="1"/>
</dbReference>
<evidence type="ECO:0000313" key="4">
    <source>
        <dbReference type="EMBL" id="EEH64592.1"/>
    </source>
</evidence>
<dbReference type="InterPro" id="IPR051325">
    <property type="entry name" value="Nudix_hydrolase_domain"/>
</dbReference>
<dbReference type="PROSITE" id="PS51462">
    <property type="entry name" value="NUDIX"/>
    <property type="match status" value="1"/>
</dbReference>
<dbReference type="InterPro" id="IPR000086">
    <property type="entry name" value="NUDIX_hydrolase_dom"/>
</dbReference>
<protein>
    <submittedName>
        <fullName evidence="4">Hydrolase, NUDIX family</fullName>
    </submittedName>
</protein>
<dbReference type="Gene3D" id="3.90.79.10">
    <property type="entry name" value="Nucleoside Triphosphate Pyrophosphohydrolase"/>
    <property type="match status" value="1"/>
</dbReference>
<evidence type="ECO:0000256" key="2">
    <source>
        <dbReference type="SAM" id="MobiDB-lite"/>
    </source>
</evidence>
<dbReference type="Gene3D" id="3.40.50.1240">
    <property type="entry name" value="Phosphoglycerate mutase-like"/>
    <property type="match status" value="1"/>
</dbReference>
<feature type="region of interest" description="Disordered" evidence="2">
    <location>
        <begin position="1"/>
        <end position="21"/>
    </location>
</feature>
<dbReference type="PANTHER" id="PTHR21340:SF0">
    <property type="entry name" value="BIS(5'-NUCLEOSYL)-TETRAPHOSPHATASE [ASYMMETRICAL]"/>
    <property type="match status" value="1"/>
</dbReference>